<dbReference type="SUPFAM" id="SSF52540">
    <property type="entry name" value="P-loop containing nucleoside triphosphate hydrolases"/>
    <property type="match status" value="1"/>
</dbReference>
<dbReference type="Gene3D" id="3.40.850.10">
    <property type="entry name" value="Kinesin motor domain"/>
    <property type="match status" value="1"/>
</dbReference>
<evidence type="ECO:0000256" key="3">
    <source>
        <dbReference type="SAM" id="MobiDB-lite"/>
    </source>
</evidence>
<dbReference type="Gene3D" id="2.20.110.10">
    <property type="entry name" value="Histone H3 K4-specific methyltransferase SET7/9 N-terminal domain"/>
    <property type="match status" value="2"/>
</dbReference>
<protein>
    <submittedName>
        <fullName evidence="5">MORN repeat/Kinesin motor domain containing protein</fullName>
    </submittedName>
</protein>
<dbReference type="InterPro" id="IPR027417">
    <property type="entry name" value="P-loop_NTPase"/>
</dbReference>
<feature type="coiled-coil region" evidence="2">
    <location>
        <begin position="597"/>
        <end position="662"/>
    </location>
</feature>
<accession>A0AAW3A1V7</accession>
<dbReference type="EMBL" id="JBAMZK010000033">
    <property type="protein sequence ID" value="KAL0498111.1"/>
    <property type="molecule type" value="Genomic_DNA"/>
</dbReference>
<dbReference type="Pfam" id="PF00225">
    <property type="entry name" value="Kinesin"/>
    <property type="match status" value="1"/>
</dbReference>
<dbReference type="GO" id="GO:0008017">
    <property type="term" value="F:microtubule binding"/>
    <property type="evidence" value="ECO:0007669"/>
    <property type="project" value="InterPro"/>
</dbReference>
<dbReference type="SUPFAM" id="SSF82185">
    <property type="entry name" value="Histone H3 K4-specific methyltransferase SET7/9 N-terminal domain"/>
    <property type="match status" value="2"/>
</dbReference>
<dbReference type="PANTHER" id="PTHR23084">
    <property type="entry name" value="PHOSPHATIDYLINOSITOL-4-PHOSPHATE 5-KINASE RELATED"/>
    <property type="match status" value="1"/>
</dbReference>
<dbReference type="SMART" id="SM00129">
    <property type="entry name" value="KISc"/>
    <property type="match status" value="1"/>
</dbReference>
<evidence type="ECO:0000259" key="4">
    <source>
        <dbReference type="SMART" id="SM00129"/>
    </source>
</evidence>
<feature type="domain" description="Kinesin motor" evidence="4">
    <location>
        <begin position="737"/>
        <end position="1049"/>
    </location>
</feature>
<dbReference type="AlphaFoldDB" id="A0AAW3A1V7"/>
<dbReference type="PANTHER" id="PTHR23084:SF256">
    <property type="entry name" value="CENTRAL APPARATUS ASSOCIATED PROTEIN C1A-18"/>
    <property type="match status" value="1"/>
</dbReference>
<dbReference type="InterPro" id="IPR001752">
    <property type="entry name" value="Kinesin_motor_dom"/>
</dbReference>
<keyword evidence="6" id="KW-1185">Reference proteome</keyword>
<comment type="caution">
    <text evidence="5">The sequence shown here is derived from an EMBL/GenBank/DDBJ whole genome shotgun (WGS) entry which is preliminary data.</text>
</comment>
<reference evidence="5 6" key="1">
    <citation type="submission" date="2024-02" db="EMBL/GenBank/DDBJ databases">
        <title>FIRST GENOME SEQUENCES OF Leishmania (Viannia) shawi, Leishmania (Viannia) lindenbergi AND Leishmania (Viannia) utingensis.</title>
        <authorList>
            <person name="Resadore F."/>
            <person name="Custodio M.G.F."/>
            <person name="Boite M.C."/>
            <person name="Cupolillo E."/>
            <person name="Ferreira G.E.M."/>
        </authorList>
    </citation>
    <scope>NUCLEOTIDE SEQUENCE [LARGE SCALE GENOMIC DNA]</scope>
    <source>
        <strain evidence="5 6">MHOM/BR/1966/M15733</strain>
    </source>
</reference>
<dbReference type="GO" id="GO:0003777">
    <property type="term" value="F:microtubule motor activity"/>
    <property type="evidence" value="ECO:0007669"/>
    <property type="project" value="InterPro"/>
</dbReference>
<dbReference type="SMART" id="SM00698">
    <property type="entry name" value="MORN"/>
    <property type="match status" value="7"/>
</dbReference>
<feature type="coiled-coil region" evidence="2">
    <location>
        <begin position="421"/>
        <end position="480"/>
    </location>
</feature>
<dbReference type="Proteomes" id="UP001500131">
    <property type="component" value="Unassembled WGS sequence"/>
</dbReference>
<evidence type="ECO:0000256" key="1">
    <source>
        <dbReference type="ARBA" id="ARBA00022737"/>
    </source>
</evidence>
<name>A0AAW3A1V7_9TRYP</name>
<feature type="coiled-coil region" evidence="2">
    <location>
        <begin position="691"/>
        <end position="718"/>
    </location>
</feature>
<dbReference type="FunFam" id="2.20.110.10:FF:000002">
    <property type="entry name" value="Phosphatidylinositol 4-phosphate 5-kinase 8"/>
    <property type="match status" value="1"/>
</dbReference>
<proteinExistence type="predicted"/>
<dbReference type="Pfam" id="PF02493">
    <property type="entry name" value="MORN"/>
    <property type="match status" value="7"/>
</dbReference>
<dbReference type="GO" id="GO:0005524">
    <property type="term" value="F:ATP binding"/>
    <property type="evidence" value="ECO:0007669"/>
    <property type="project" value="InterPro"/>
</dbReference>
<feature type="region of interest" description="Disordered" evidence="3">
    <location>
        <begin position="1"/>
        <end position="33"/>
    </location>
</feature>
<gene>
    <name evidence="5" type="ORF">Q4I31_006430</name>
</gene>
<keyword evidence="1" id="KW-0677">Repeat</keyword>
<keyword evidence="2" id="KW-0175">Coiled coil</keyword>
<evidence type="ECO:0000256" key="2">
    <source>
        <dbReference type="SAM" id="Coils"/>
    </source>
</evidence>
<evidence type="ECO:0000313" key="5">
    <source>
        <dbReference type="EMBL" id="KAL0498111.1"/>
    </source>
</evidence>
<sequence length="1084" mass="120219">MSVHSKAQAGVNAPASLQGPESDTSDAPFAAGDEPTLKKKKKLLNGTDIKFTFPSGATYEGSFKDGRIEGYGIYAYAKTGDVYEGEWKADLKHGYGRYTFANGDKYVGQWYMGNKHGKGQFAFFNGDEYVGSWKENQMNGYGVFLLASKGDRYEGYWREGIRQGQGSLYYDNGDLYDGEWCSGLQDGLGVFCQSNDDLYCGQWHDGTMDGKGVLREKGILFLVEYVGGYLISKQRQSEALDETEKEWEPAYRHYLAWIEHHQGPIAPTRSRKEEDKLTSKLQAAHAENSILRKRFEDLLALHRQTGRSANAGGESHPTFHSAALEEAGAEYWKESMLKLESKLKLLECTLAERVVELRKLGDQLKSRDARVHELELEKVTHKLRLHGAKHRSTNETLQFEAPTLSAQQSPTEMGTIDADEVEELKEQNALLTHMNDELQQKAAFLAAENAKLALKEEAAEDQYNKLLEEMVEIRATLENERCINMDSQQLKVSVTAAAETDSKPGAAQAPSPVSLSLTAERNLEAQELQQRLTQAKQLNIDLRLRIDKLERTAQAKPNDPGSPFLSQEAAGLARENEVLRSLAASLKTELAAMHSASSNAEQQITLARQRQVELEDELKTITRRKAPNPQLQETLEWKSERISSLELENAELARLLDETRADAEQRAAIPAAMKLQPSIESMTAGSAGGELASVQKEVKKLQRRIKKLTAERNDVAEQLYQSQVRLARRDRALAALQGQLIVVASITNSGGGAAVEGSATRVDAADPTKLVLCDCGEETFHQYDFCFDKDACVEQVFAELCGPLAFVWSGYQFALMTVGELRSGKSGLVKDILPFFTKYLSKAAEEDPKRFLFSFTYRVAIVEISAHGGFDCASGEAVTEVNYDSNGFVLPRNVHFIDCTSGSIPSVVDSLLTKRRQHYNGRSHTWIQLQCVRTNVVRQCQTIGRLTIFDWCGSGSLASQNKDIESARFANASSQALRGVVTALAGKLPVIPYTKSVEVSLLFDLLGGNSVTAVVGRIRSAVEHIEETLRTLHVLTSLFGVRNGPLLPDSQTSDEIRWRGIVAALASDRQAERELQTVENIREC</sequence>
<feature type="coiled-coil region" evidence="2">
    <location>
        <begin position="525"/>
        <end position="552"/>
    </location>
</feature>
<dbReference type="GO" id="GO:0007018">
    <property type="term" value="P:microtubule-based movement"/>
    <property type="evidence" value="ECO:0007669"/>
    <property type="project" value="InterPro"/>
</dbReference>
<evidence type="ECO:0000313" key="6">
    <source>
        <dbReference type="Proteomes" id="UP001500131"/>
    </source>
</evidence>
<dbReference type="InterPro" id="IPR003409">
    <property type="entry name" value="MORN"/>
</dbReference>
<organism evidence="5 6">
    <name type="scientific">Leishmania lindenbergi</name>
    <dbReference type="NCBI Taxonomy" id="651832"/>
    <lineage>
        <taxon>Eukaryota</taxon>
        <taxon>Discoba</taxon>
        <taxon>Euglenozoa</taxon>
        <taxon>Kinetoplastea</taxon>
        <taxon>Metakinetoplastina</taxon>
        <taxon>Trypanosomatida</taxon>
        <taxon>Trypanosomatidae</taxon>
        <taxon>Leishmaniinae</taxon>
        <taxon>Leishmania</taxon>
    </lineage>
</organism>
<dbReference type="InterPro" id="IPR036961">
    <property type="entry name" value="Kinesin_motor_dom_sf"/>
</dbReference>